<keyword evidence="1" id="KW-1133">Transmembrane helix</keyword>
<keyword evidence="1" id="KW-0472">Membrane</keyword>
<name>A0A915DF14_9BILA</name>
<organism evidence="2 3">
    <name type="scientific">Ditylenchus dipsaci</name>
    <dbReference type="NCBI Taxonomy" id="166011"/>
    <lineage>
        <taxon>Eukaryota</taxon>
        <taxon>Metazoa</taxon>
        <taxon>Ecdysozoa</taxon>
        <taxon>Nematoda</taxon>
        <taxon>Chromadorea</taxon>
        <taxon>Rhabditida</taxon>
        <taxon>Tylenchina</taxon>
        <taxon>Tylenchomorpha</taxon>
        <taxon>Sphaerularioidea</taxon>
        <taxon>Anguinidae</taxon>
        <taxon>Anguininae</taxon>
        <taxon>Ditylenchus</taxon>
    </lineage>
</organism>
<keyword evidence="2" id="KW-1185">Reference proteome</keyword>
<reference evidence="3" key="1">
    <citation type="submission" date="2022-11" db="UniProtKB">
        <authorList>
            <consortium name="WormBaseParasite"/>
        </authorList>
    </citation>
    <scope>IDENTIFICATION</scope>
</reference>
<dbReference type="AlphaFoldDB" id="A0A915DF14"/>
<accession>A0A915DF14</accession>
<dbReference type="Proteomes" id="UP000887574">
    <property type="component" value="Unplaced"/>
</dbReference>
<keyword evidence="1" id="KW-0812">Transmembrane</keyword>
<evidence type="ECO:0000256" key="1">
    <source>
        <dbReference type="SAM" id="Phobius"/>
    </source>
</evidence>
<proteinExistence type="predicted"/>
<feature type="transmembrane region" description="Helical" evidence="1">
    <location>
        <begin position="6"/>
        <end position="27"/>
    </location>
</feature>
<protein>
    <submittedName>
        <fullName evidence="3">Uncharacterized protein</fullName>
    </submittedName>
</protein>
<evidence type="ECO:0000313" key="3">
    <source>
        <dbReference type="WBParaSite" id="jg19180"/>
    </source>
</evidence>
<sequence>MVAILASYTFKVIGCLAAILLLIVLLIMSMTEPLYESVSLESEIRCSEFVKRSAEPALVSLTRALLDHQLFRCRMGTMAEISRRISNQVPTSLCHPNIPG</sequence>
<evidence type="ECO:0000313" key="2">
    <source>
        <dbReference type="Proteomes" id="UP000887574"/>
    </source>
</evidence>
<dbReference type="WBParaSite" id="jg19180">
    <property type="protein sequence ID" value="jg19180"/>
    <property type="gene ID" value="jg19180"/>
</dbReference>